<protein>
    <submittedName>
        <fullName evidence="1">Uncharacterized protein</fullName>
    </submittedName>
</protein>
<evidence type="ECO:0000313" key="2">
    <source>
        <dbReference type="Proteomes" id="UP001055879"/>
    </source>
</evidence>
<organism evidence="1 2">
    <name type="scientific">Arctium lappa</name>
    <name type="common">Greater burdock</name>
    <name type="synonym">Lappa major</name>
    <dbReference type="NCBI Taxonomy" id="4217"/>
    <lineage>
        <taxon>Eukaryota</taxon>
        <taxon>Viridiplantae</taxon>
        <taxon>Streptophyta</taxon>
        <taxon>Embryophyta</taxon>
        <taxon>Tracheophyta</taxon>
        <taxon>Spermatophyta</taxon>
        <taxon>Magnoliopsida</taxon>
        <taxon>eudicotyledons</taxon>
        <taxon>Gunneridae</taxon>
        <taxon>Pentapetalae</taxon>
        <taxon>asterids</taxon>
        <taxon>campanulids</taxon>
        <taxon>Asterales</taxon>
        <taxon>Asteraceae</taxon>
        <taxon>Carduoideae</taxon>
        <taxon>Cardueae</taxon>
        <taxon>Arctiinae</taxon>
        <taxon>Arctium</taxon>
    </lineage>
</organism>
<dbReference type="Proteomes" id="UP001055879">
    <property type="component" value="Linkage Group LG03"/>
</dbReference>
<evidence type="ECO:0000313" key="1">
    <source>
        <dbReference type="EMBL" id="KAI3747052.1"/>
    </source>
</evidence>
<sequence length="123" mass="13870">MQQFRIKIALELVKGSKIFSSKELKFVDSSKGRVVARFIGYLAVVAQRSRIRGSMVYAKLENVDKWLNFVCPPHSMESSLPRPRKVLSWVLDGSEWRVELGRSFSRMALVTSSGLVKIAALVV</sequence>
<dbReference type="EMBL" id="CM042049">
    <property type="protein sequence ID" value="KAI3747052.1"/>
    <property type="molecule type" value="Genomic_DNA"/>
</dbReference>
<comment type="caution">
    <text evidence="1">The sequence shown here is derived from an EMBL/GenBank/DDBJ whole genome shotgun (WGS) entry which is preliminary data.</text>
</comment>
<accession>A0ACB9DKG3</accession>
<keyword evidence="2" id="KW-1185">Reference proteome</keyword>
<name>A0ACB9DKG3_ARCLA</name>
<reference evidence="2" key="1">
    <citation type="journal article" date="2022" name="Mol. Ecol. Resour.">
        <title>The genomes of chicory, endive, great burdock and yacon provide insights into Asteraceae palaeo-polyploidization history and plant inulin production.</title>
        <authorList>
            <person name="Fan W."/>
            <person name="Wang S."/>
            <person name="Wang H."/>
            <person name="Wang A."/>
            <person name="Jiang F."/>
            <person name="Liu H."/>
            <person name="Zhao H."/>
            <person name="Xu D."/>
            <person name="Zhang Y."/>
        </authorList>
    </citation>
    <scope>NUCLEOTIDE SEQUENCE [LARGE SCALE GENOMIC DNA]</scope>
    <source>
        <strain evidence="2">cv. Niubang</strain>
    </source>
</reference>
<proteinExistence type="predicted"/>
<reference evidence="1 2" key="2">
    <citation type="journal article" date="2022" name="Mol. Ecol. Resour.">
        <title>The genomes of chicory, endive, great burdock and yacon provide insights into Asteraceae paleo-polyploidization history and plant inulin production.</title>
        <authorList>
            <person name="Fan W."/>
            <person name="Wang S."/>
            <person name="Wang H."/>
            <person name="Wang A."/>
            <person name="Jiang F."/>
            <person name="Liu H."/>
            <person name="Zhao H."/>
            <person name="Xu D."/>
            <person name="Zhang Y."/>
        </authorList>
    </citation>
    <scope>NUCLEOTIDE SEQUENCE [LARGE SCALE GENOMIC DNA]</scope>
    <source>
        <strain evidence="2">cv. Niubang</strain>
    </source>
</reference>
<gene>
    <name evidence="1" type="ORF">L6452_09495</name>
</gene>